<dbReference type="EMBL" id="AKWH02000062">
    <property type="protein sequence ID" value="EKO50461.1"/>
    <property type="molecule type" value="Genomic_DNA"/>
</dbReference>
<evidence type="ECO:0000313" key="1">
    <source>
        <dbReference type="EMBL" id="EKO50461.1"/>
    </source>
</evidence>
<keyword evidence="2" id="KW-1185">Reference proteome</keyword>
<comment type="caution">
    <text evidence="1">The sequence shown here is derived from an EMBL/GenBank/DDBJ whole genome shotgun (WGS) entry which is preliminary data.</text>
</comment>
<name>A0A828Y5K4_9LEPT</name>
<dbReference type="Proteomes" id="UP000006339">
    <property type="component" value="Unassembled WGS sequence"/>
</dbReference>
<proteinExistence type="predicted"/>
<gene>
    <name evidence="1" type="ORF">LEP1GSC131_1113</name>
</gene>
<accession>A0A828Y5K4</accession>
<dbReference type="InterPro" id="IPR011455">
    <property type="entry name" value="DUF1561"/>
</dbReference>
<reference evidence="1" key="1">
    <citation type="submission" date="2012-10" db="EMBL/GenBank/DDBJ databases">
        <authorList>
            <person name="Harkins D.M."/>
            <person name="Durkin A.S."/>
            <person name="Brinkac L.M."/>
            <person name="Selengut J.D."/>
            <person name="Sanka R."/>
            <person name="DePew J."/>
            <person name="Purushe J."/>
            <person name="Picardeau M."/>
            <person name="Werts C."/>
            <person name="Goarant C."/>
            <person name="Vinetz J.M."/>
            <person name="Sutton G.G."/>
            <person name="Nelson W.C."/>
            <person name="Fouts D.E."/>
        </authorList>
    </citation>
    <scope>NUCLEOTIDE SEQUENCE [LARGE SCALE GENOMIC DNA]</scope>
    <source>
        <strain evidence="1">200802841</strain>
    </source>
</reference>
<evidence type="ECO:0000313" key="2">
    <source>
        <dbReference type="Proteomes" id="UP000006339"/>
    </source>
</evidence>
<organism evidence="1 2">
    <name type="scientific">Leptospira kirschneri str. 200802841</name>
    <dbReference type="NCBI Taxonomy" id="1193047"/>
    <lineage>
        <taxon>Bacteria</taxon>
        <taxon>Pseudomonadati</taxon>
        <taxon>Spirochaetota</taxon>
        <taxon>Spirochaetia</taxon>
        <taxon>Leptospirales</taxon>
        <taxon>Leptospiraceae</taxon>
        <taxon>Leptospira</taxon>
    </lineage>
</organism>
<sequence length="47" mass="5409">MLAELQEYHSQGPLQSGGYFFDTAPDTNPFISFRQRYPELNILISDT</sequence>
<dbReference type="AlphaFoldDB" id="A0A828Y5K4"/>
<protein>
    <submittedName>
        <fullName evidence="1">Uncharacterized protein</fullName>
    </submittedName>
</protein>
<dbReference type="Pfam" id="PF07598">
    <property type="entry name" value="DUF1561"/>
    <property type="match status" value="1"/>
</dbReference>